<evidence type="ECO:0000256" key="1">
    <source>
        <dbReference type="ARBA" id="ARBA00004141"/>
    </source>
</evidence>
<evidence type="ECO:0000256" key="3">
    <source>
        <dbReference type="ARBA" id="ARBA00022989"/>
    </source>
</evidence>
<name>A0ABU9G6C1_9GAMM</name>
<feature type="transmembrane region" description="Helical" evidence="5">
    <location>
        <begin position="12"/>
        <end position="29"/>
    </location>
</feature>
<comment type="subcellular location">
    <subcellularLocation>
        <location evidence="1">Membrane</location>
        <topology evidence="1">Multi-pass membrane protein</topology>
    </subcellularLocation>
</comment>
<protein>
    <submittedName>
        <fullName evidence="7">O-antigen ligase family protein</fullName>
    </submittedName>
</protein>
<organism evidence="7 8">
    <name type="scientific">Marinomonas arenicola</name>
    <dbReference type="NCBI Taxonomy" id="569601"/>
    <lineage>
        <taxon>Bacteria</taxon>
        <taxon>Pseudomonadati</taxon>
        <taxon>Pseudomonadota</taxon>
        <taxon>Gammaproteobacteria</taxon>
        <taxon>Oceanospirillales</taxon>
        <taxon>Oceanospirillaceae</taxon>
        <taxon>Marinomonas</taxon>
    </lineage>
</organism>
<evidence type="ECO:0000259" key="6">
    <source>
        <dbReference type="Pfam" id="PF04932"/>
    </source>
</evidence>
<feature type="transmembrane region" description="Helical" evidence="5">
    <location>
        <begin position="240"/>
        <end position="258"/>
    </location>
</feature>
<evidence type="ECO:0000256" key="5">
    <source>
        <dbReference type="SAM" id="Phobius"/>
    </source>
</evidence>
<feature type="domain" description="O-antigen ligase-related" evidence="6">
    <location>
        <begin position="194"/>
        <end position="357"/>
    </location>
</feature>
<dbReference type="Pfam" id="PF04932">
    <property type="entry name" value="Wzy_C"/>
    <property type="match status" value="1"/>
</dbReference>
<keyword evidence="2 5" id="KW-0812">Transmembrane</keyword>
<dbReference type="RefSeq" id="WP_341567477.1">
    <property type="nucleotide sequence ID" value="NZ_JBAKAR010000009.1"/>
</dbReference>
<dbReference type="InterPro" id="IPR051533">
    <property type="entry name" value="WaaL-like"/>
</dbReference>
<proteinExistence type="predicted"/>
<feature type="transmembrane region" description="Helical" evidence="5">
    <location>
        <begin position="118"/>
        <end position="135"/>
    </location>
</feature>
<sequence>MTRLDHTKQSNTFLLIGFVFTCLYALTKVHAPTSITNAVTAPIILLGCYSLYRYGKDISVKVPMLLLLASILIPLLSWYFSHNAYPEWTNKSPHLDKLARAFLFIPIAWWLKDSPKKVFIFWSLAAITVLISPWVSGNGWQEILRGSQGGRIDYGLRNAGHTSLFFGMLLIGLICFLPRLYRWNKASLALWIPATLFCAFTMIAAQTRGAWLAIIASALLALLLVCLNKKIREKISLKNFSIFAIIVLCASFTIYKTMGSTLENRSTKESSVIEKVISGNLQDIPYTSVGIRIHLWEAGIDKIIERPLLGWGNKGQRISIDQNDWMPERIKQNFGHLHNIYLSILNNYGLVGLAFYFVWFGWIIIKTLKVVAKQKIDSDIGYFAIIALTFWSVVNLFESYLFFWTGVFCIHVIFGGLLALIWQAEIKEKQQDNQATQ</sequence>
<dbReference type="InterPro" id="IPR007016">
    <property type="entry name" value="O-antigen_ligase-rel_domated"/>
</dbReference>
<reference evidence="7 8" key="1">
    <citation type="submission" date="2024-02" db="EMBL/GenBank/DDBJ databases">
        <title>Bacteria isolated from the canopy kelp, Nereocystis luetkeana.</title>
        <authorList>
            <person name="Pfister C.A."/>
            <person name="Younker I.T."/>
            <person name="Light S.H."/>
        </authorList>
    </citation>
    <scope>NUCLEOTIDE SEQUENCE [LARGE SCALE GENOMIC DNA]</scope>
    <source>
        <strain evidence="7 8">TI.4.07</strain>
    </source>
</reference>
<dbReference type="EMBL" id="JBAKAR010000009">
    <property type="protein sequence ID" value="MEL0613805.1"/>
    <property type="molecule type" value="Genomic_DNA"/>
</dbReference>
<gene>
    <name evidence="7" type="ORF">V6242_11675</name>
</gene>
<keyword evidence="8" id="KW-1185">Reference proteome</keyword>
<feature type="transmembrane region" description="Helical" evidence="5">
    <location>
        <begin position="211"/>
        <end position="228"/>
    </location>
</feature>
<dbReference type="GO" id="GO:0016874">
    <property type="term" value="F:ligase activity"/>
    <property type="evidence" value="ECO:0007669"/>
    <property type="project" value="UniProtKB-KW"/>
</dbReference>
<keyword evidence="7" id="KW-0436">Ligase</keyword>
<accession>A0ABU9G6C1</accession>
<evidence type="ECO:0000256" key="2">
    <source>
        <dbReference type="ARBA" id="ARBA00022692"/>
    </source>
</evidence>
<keyword evidence="4 5" id="KW-0472">Membrane</keyword>
<dbReference type="PANTHER" id="PTHR37422:SF13">
    <property type="entry name" value="LIPOPOLYSACCHARIDE BIOSYNTHESIS PROTEIN PA4999-RELATED"/>
    <property type="match status" value="1"/>
</dbReference>
<comment type="caution">
    <text evidence="7">The sequence shown here is derived from an EMBL/GenBank/DDBJ whole genome shotgun (WGS) entry which is preliminary data.</text>
</comment>
<evidence type="ECO:0000313" key="8">
    <source>
        <dbReference type="Proteomes" id="UP001379949"/>
    </source>
</evidence>
<feature type="transmembrane region" description="Helical" evidence="5">
    <location>
        <begin position="163"/>
        <end position="181"/>
    </location>
</feature>
<feature type="transmembrane region" description="Helical" evidence="5">
    <location>
        <begin position="188"/>
        <end position="205"/>
    </location>
</feature>
<dbReference type="Proteomes" id="UP001379949">
    <property type="component" value="Unassembled WGS sequence"/>
</dbReference>
<feature type="transmembrane region" description="Helical" evidence="5">
    <location>
        <begin position="348"/>
        <end position="368"/>
    </location>
</feature>
<feature type="transmembrane region" description="Helical" evidence="5">
    <location>
        <begin position="403"/>
        <end position="422"/>
    </location>
</feature>
<evidence type="ECO:0000313" key="7">
    <source>
        <dbReference type="EMBL" id="MEL0613805.1"/>
    </source>
</evidence>
<feature type="transmembrane region" description="Helical" evidence="5">
    <location>
        <begin position="64"/>
        <end position="82"/>
    </location>
</feature>
<feature type="transmembrane region" description="Helical" evidence="5">
    <location>
        <begin position="380"/>
        <end position="397"/>
    </location>
</feature>
<evidence type="ECO:0000256" key="4">
    <source>
        <dbReference type="ARBA" id="ARBA00023136"/>
    </source>
</evidence>
<dbReference type="PANTHER" id="PTHR37422">
    <property type="entry name" value="TEICHURONIC ACID BIOSYNTHESIS PROTEIN TUAE"/>
    <property type="match status" value="1"/>
</dbReference>
<keyword evidence="3 5" id="KW-1133">Transmembrane helix</keyword>